<proteinExistence type="predicted"/>
<evidence type="ECO:0000256" key="1">
    <source>
        <dbReference type="SAM" id="MobiDB-lite"/>
    </source>
</evidence>
<dbReference type="Proteomes" id="UP001465976">
    <property type="component" value="Unassembled WGS sequence"/>
</dbReference>
<accession>A0ABR3F607</accession>
<feature type="region of interest" description="Disordered" evidence="1">
    <location>
        <begin position="139"/>
        <end position="178"/>
    </location>
</feature>
<gene>
    <name evidence="2" type="ORF">V5O48_011302</name>
</gene>
<evidence type="ECO:0000313" key="2">
    <source>
        <dbReference type="EMBL" id="KAL0570654.1"/>
    </source>
</evidence>
<dbReference type="InterPro" id="IPR036420">
    <property type="entry name" value="BRCT_dom_sf"/>
</dbReference>
<feature type="compositionally biased region" description="Polar residues" evidence="1">
    <location>
        <begin position="140"/>
        <end position="152"/>
    </location>
</feature>
<organism evidence="2 3">
    <name type="scientific">Marasmius crinis-equi</name>
    <dbReference type="NCBI Taxonomy" id="585013"/>
    <lineage>
        <taxon>Eukaryota</taxon>
        <taxon>Fungi</taxon>
        <taxon>Dikarya</taxon>
        <taxon>Basidiomycota</taxon>
        <taxon>Agaricomycotina</taxon>
        <taxon>Agaricomycetes</taxon>
        <taxon>Agaricomycetidae</taxon>
        <taxon>Agaricales</taxon>
        <taxon>Marasmiineae</taxon>
        <taxon>Marasmiaceae</taxon>
        <taxon>Marasmius</taxon>
    </lineage>
</organism>
<comment type="caution">
    <text evidence="2">The sequence shown here is derived from an EMBL/GenBank/DDBJ whole genome shotgun (WGS) entry which is preliminary data.</text>
</comment>
<evidence type="ECO:0000313" key="3">
    <source>
        <dbReference type="Proteomes" id="UP001465976"/>
    </source>
</evidence>
<sequence>MLFNKKKACFSPEVPRHFRHAWVENGGSLTHSKQDFFDADYFFCAGMEDAWLKTLHSRNLIVRHAGWIAECVEENFLMPCSKYILDERFDARGIELQPQEVFDDLVEEIDPETTRITSNTSAETTLCQGDSTLEEIQADLATSSEPTTSSPRLNRKRTFEKDFGSDDGSLTKRRQCDPPSATTVLIPTCQRKTTKKSKTQYDKFIKIIDTALGTSSVSVPPKHPFDDPADQPNQKLLSCPPRLALSLLLSLPETESTLFKPSSTYGGKTMWCTAQTD</sequence>
<reference evidence="2 3" key="1">
    <citation type="submission" date="2024-02" db="EMBL/GenBank/DDBJ databases">
        <title>A draft genome for the cacao thread blight pathogen Marasmius crinis-equi.</title>
        <authorList>
            <person name="Cohen S.P."/>
            <person name="Baruah I.K."/>
            <person name="Amoako-Attah I."/>
            <person name="Bukari Y."/>
            <person name="Meinhardt L.W."/>
            <person name="Bailey B.A."/>
        </authorList>
    </citation>
    <scope>NUCLEOTIDE SEQUENCE [LARGE SCALE GENOMIC DNA]</scope>
    <source>
        <strain evidence="2 3">GH-76</strain>
    </source>
</reference>
<dbReference type="SUPFAM" id="SSF52113">
    <property type="entry name" value="BRCT domain"/>
    <property type="match status" value="1"/>
</dbReference>
<keyword evidence="3" id="KW-1185">Reference proteome</keyword>
<name>A0ABR3F607_9AGAR</name>
<protein>
    <recommendedName>
        <fullName evidence="4">BRCT domain-containing protein</fullName>
    </recommendedName>
</protein>
<evidence type="ECO:0008006" key="4">
    <source>
        <dbReference type="Google" id="ProtNLM"/>
    </source>
</evidence>
<dbReference type="EMBL" id="JBAHYK010000895">
    <property type="protein sequence ID" value="KAL0570654.1"/>
    <property type="molecule type" value="Genomic_DNA"/>
</dbReference>